<reference evidence="1 2" key="1">
    <citation type="submission" date="2020-08" db="EMBL/GenBank/DDBJ databases">
        <title>Genome sequence of Pedobacter roseus KACC 11594T.</title>
        <authorList>
            <person name="Hyun D.-W."/>
            <person name="Bae J.-W."/>
        </authorList>
    </citation>
    <scope>NUCLEOTIDE SEQUENCE [LARGE SCALE GENOMIC DNA]</scope>
    <source>
        <strain evidence="1 2">KACC 11594</strain>
    </source>
</reference>
<dbReference type="Proteomes" id="UP000515806">
    <property type="component" value="Chromosome"/>
</dbReference>
<name>A0A7G9QKW1_9SPHI</name>
<organism evidence="1 2">
    <name type="scientific">Pedobacter roseus</name>
    <dbReference type="NCBI Taxonomy" id="336820"/>
    <lineage>
        <taxon>Bacteria</taxon>
        <taxon>Pseudomonadati</taxon>
        <taxon>Bacteroidota</taxon>
        <taxon>Sphingobacteriia</taxon>
        <taxon>Sphingobacteriales</taxon>
        <taxon>Sphingobacteriaceae</taxon>
        <taxon>Pedobacter</taxon>
    </lineage>
</organism>
<proteinExistence type="predicted"/>
<evidence type="ECO:0000313" key="1">
    <source>
        <dbReference type="EMBL" id="QNN43986.1"/>
    </source>
</evidence>
<protein>
    <submittedName>
        <fullName evidence="1">Uncharacterized protein</fullName>
    </submittedName>
</protein>
<dbReference type="KEGG" id="proe:H9L23_07865"/>
<dbReference type="EMBL" id="CP060723">
    <property type="protein sequence ID" value="QNN43986.1"/>
    <property type="molecule type" value="Genomic_DNA"/>
</dbReference>
<sequence length="126" mass="14419">MEKLNYFCPNFWGQSRISWEAVRSKLIRKSATGELHTPNFGLRIIFENNQVKEFQLPAGLSPTDYDKAMDKLFDFISRQKEIPTQPQAMADTMKFDTESTEWGKVDVIAAMKALAEGRRSQNGPTE</sequence>
<accession>A0A7G9QKW1</accession>
<keyword evidence="2" id="KW-1185">Reference proteome</keyword>
<dbReference type="RefSeq" id="WP_187594441.1">
    <property type="nucleotide sequence ID" value="NZ_CP060723.1"/>
</dbReference>
<dbReference type="AlphaFoldDB" id="A0A7G9QKW1"/>
<gene>
    <name evidence="1" type="ORF">H9L23_07865</name>
</gene>
<evidence type="ECO:0000313" key="2">
    <source>
        <dbReference type="Proteomes" id="UP000515806"/>
    </source>
</evidence>